<dbReference type="PANTHER" id="PTHR36447">
    <property type="entry name" value="BETA-GALACTOSIDASE GANA"/>
    <property type="match status" value="1"/>
</dbReference>
<dbReference type="Proteomes" id="UP001501599">
    <property type="component" value="Unassembled WGS sequence"/>
</dbReference>
<keyword evidence="5 6" id="KW-0326">Glycosidase</keyword>
<dbReference type="CDD" id="cd03143">
    <property type="entry name" value="A4_beta-galactosidase_middle_domain"/>
    <property type="match status" value="1"/>
</dbReference>
<sequence>MTHVQRWVRWPDGRARIGYGADYNPEQWDREVWPEDVALMREAGVSIVTVGVFSWAMLQPEPDRFDFGWLDEIMDLLHEAGIAVDLATATASPPPWLTRLHPEVLPVDERGVVLSPGARQHWRPTSRIFRELALGLVTRMAERYGTHPALAAWHVSNELGCHNVHDYSDEAADAFRVWLADRYGDVATLNDAWSTTFWSQRYADFAEVLPPRATTSFANPTQQLDFSRFSSDALKEYLVAEREVLRAITPDMPITTNFMIMGETKAMDYADWAAEVDFVSNDHYRHPGPQDLDELSFSANLTSGVAGGAPWYLMEHSPSAVNWQHVNVAKPAGELARDALAHLAHGADAIAYFQWRQSRGGAERHHSAMVPHAGSDSRIFREVVGLGAVLDELADVAGSPRHAADVAILFDWESWWAVDLDSQPSSLLRYKQEALDWYTALLDAGVRADVVPTSATLPAGGLVIVPMLHIVTDAVRARLDAHVAAGGSVLVTAYAGIADERLHTELGGYPGRLRHLLGVRVDELLPVLGLDTIHVDGATATLWSERVELAEGTEVLATFDDGPAAGGPAATLRRGADGSGVAAYVATIPGIELRARLLADVLEAAGVASTLPASLRGRVELVERGEAGAWRFLVNRGAEPIALDDDALGAVHVASDGSHDRVVPARGVLVLRSED</sequence>
<evidence type="ECO:0000313" key="9">
    <source>
        <dbReference type="EMBL" id="GAA2173744.1"/>
    </source>
</evidence>
<dbReference type="SUPFAM" id="SSF51445">
    <property type="entry name" value="(Trans)glycosidases"/>
    <property type="match status" value="1"/>
</dbReference>
<reference evidence="10" key="1">
    <citation type="journal article" date="2019" name="Int. J. Syst. Evol. Microbiol.">
        <title>The Global Catalogue of Microorganisms (GCM) 10K type strain sequencing project: providing services to taxonomists for standard genome sequencing and annotation.</title>
        <authorList>
            <consortium name="The Broad Institute Genomics Platform"/>
            <consortium name="The Broad Institute Genome Sequencing Center for Infectious Disease"/>
            <person name="Wu L."/>
            <person name="Ma J."/>
        </authorList>
    </citation>
    <scope>NUCLEOTIDE SEQUENCE [LARGE SCALE GENOMIC DNA]</scope>
    <source>
        <strain evidence="10">JCM 16026</strain>
    </source>
</reference>
<dbReference type="PIRSF" id="PIRSF001084">
    <property type="entry name" value="B-galactosidase"/>
    <property type="match status" value="1"/>
</dbReference>
<keyword evidence="4 6" id="KW-0378">Hydrolase</keyword>
<evidence type="ECO:0000259" key="7">
    <source>
        <dbReference type="Pfam" id="PF02449"/>
    </source>
</evidence>
<accession>A0ABP5ML43</accession>
<gene>
    <name evidence="9" type="ORF">GCM10009846_16920</name>
</gene>
<dbReference type="Pfam" id="PF08532">
    <property type="entry name" value="Glyco_hydro_42M"/>
    <property type="match status" value="1"/>
</dbReference>
<feature type="domain" description="Glycoside hydrolase family 42 N-terminal" evidence="7">
    <location>
        <begin position="22"/>
        <end position="392"/>
    </location>
</feature>
<name>A0ABP5ML43_9MICO</name>
<dbReference type="InterPro" id="IPR003476">
    <property type="entry name" value="Glyco_hydro_42"/>
</dbReference>
<dbReference type="Pfam" id="PF02449">
    <property type="entry name" value="Glyco_hydro_42"/>
    <property type="match status" value="1"/>
</dbReference>
<dbReference type="EC" id="3.2.1.23" evidence="3 6"/>
<dbReference type="RefSeq" id="WP_344342656.1">
    <property type="nucleotide sequence ID" value="NZ_BAAAQT010000006.1"/>
</dbReference>
<evidence type="ECO:0000256" key="5">
    <source>
        <dbReference type="ARBA" id="ARBA00023295"/>
    </source>
</evidence>
<organism evidence="9 10">
    <name type="scientific">Agrococcus versicolor</name>
    <dbReference type="NCBI Taxonomy" id="501482"/>
    <lineage>
        <taxon>Bacteria</taxon>
        <taxon>Bacillati</taxon>
        <taxon>Actinomycetota</taxon>
        <taxon>Actinomycetes</taxon>
        <taxon>Micrococcales</taxon>
        <taxon>Microbacteriaceae</taxon>
        <taxon>Agrococcus</taxon>
    </lineage>
</organism>
<dbReference type="InterPro" id="IPR013529">
    <property type="entry name" value="Glyco_hydro_42_N"/>
</dbReference>
<feature type="domain" description="Beta-galactosidase trimerisation" evidence="8">
    <location>
        <begin position="404"/>
        <end position="607"/>
    </location>
</feature>
<evidence type="ECO:0000259" key="8">
    <source>
        <dbReference type="Pfam" id="PF08532"/>
    </source>
</evidence>
<dbReference type="Gene3D" id="3.40.50.880">
    <property type="match status" value="1"/>
</dbReference>
<comment type="catalytic activity">
    <reaction evidence="1 6">
        <text>Hydrolysis of terminal non-reducing beta-D-galactose residues in beta-D-galactosides.</text>
        <dbReference type="EC" id="3.2.1.23"/>
    </reaction>
</comment>
<dbReference type="Gene3D" id="3.20.20.80">
    <property type="entry name" value="Glycosidases"/>
    <property type="match status" value="1"/>
</dbReference>
<evidence type="ECO:0000256" key="1">
    <source>
        <dbReference type="ARBA" id="ARBA00001412"/>
    </source>
</evidence>
<dbReference type="InterPro" id="IPR029062">
    <property type="entry name" value="Class_I_gatase-like"/>
</dbReference>
<dbReference type="InterPro" id="IPR017853">
    <property type="entry name" value="GH"/>
</dbReference>
<dbReference type="EMBL" id="BAAAQT010000006">
    <property type="protein sequence ID" value="GAA2173744.1"/>
    <property type="molecule type" value="Genomic_DNA"/>
</dbReference>
<evidence type="ECO:0000256" key="2">
    <source>
        <dbReference type="ARBA" id="ARBA00005940"/>
    </source>
</evidence>
<dbReference type="SUPFAM" id="SSF52317">
    <property type="entry name" value="Class I glutamine amidotransferase-like"/>
    <property type="match status" value="1"/>
</dbReference>
<proteinExistence type="inferred from homology"/>
<protein>
    <recommendedName>
        <fullName evidence="3 6">Beta-galactosidase</fullName>
        <shortName evidence="6">Beta-gal</shortName>
        <ecNumber evidence="3 6">3.2.1.23</ecNumber>
    </recommendedName>
</protein>
<evidence type="ECO:0000313" key="10">
    <source>
        <dbReference type="Proteomes" id="UP001501599"/>
    </source>
</evidence>
<evidence type="ECO:0000256" key="3">
    <source>
        <dbReference type="ARBA" id="ARBA00012756"/>
    </source>
</evidence>
<comment type="similarity">
    <text evidence="2 6">Belongs to the glycosyl hydrolase 42 family.</text>
</comment>
<dbReference type="PANTHER" id="PTHR36447:SF1">
    <property type="entry name" value="BETA-GALACTOSIDASE GANA"/>
    <property type="match status" value="1"/>
</dbReference>
<dbReference type="InterPro" id="IPR013738">
    <property type="entry name" value="Beta_galactosidase_Trimer"/>
</dbReference>
<evidence type="ECO:0000256" key="6">
    <source>
        <dbReference type="PIRNR" id="PIRNR001084"/>
    </source>
</evidence>
<keyword evidence="10" id="KW-1185">Reference proteome</keyword>
<evidence type="ECO:0000256" key="4">
    <source>
        <dbReference type="ARBA" id="ARBA00022801"/>
    </source>
</evidence>
<comment type="caution">
    <text evidence="9">The sequence shown here is derived from an EMBL/GenBank/DDBJ whole genome shotgun (WGS) entry which is preliminary data.</text>
</comment>